<gene>
    <name evidence="2" type="ORF">GCM10009069_04640</name>
</gene>
<name>A0A8J3G111_9PROT</name>
<dbReference type="EMBL" id="BMZH01000002">
    <property type="protein sequence ID" value="GHA84599.1"/>
    <property type="molecule type" value="Genomic_DNA"/>
</dbReference>
<keyword evidence="3" id="KW-1185">Reference proteome</keyword>
<protein>
    <submittedName>
        <fullName evidence="2">Uncharacterized protein</fullName>
    </submittedName>
</protein>
<comment type="caution">
    <text evidence="2">The sequence shown here is derived from an EMBL/GenBank/DDBJ whole genome shotgun (WGS) entry which is preliminary data.</text>
</comment>
<evidence type="ECO:0000256" key="1">
    <source>
        <dbReference type="SAM" id="SignalP"/>
    </source>
</evidence>
<dbReference type="AlphaFoldDB" id="A0A8J3G111"/>
<accession>A0A8J3G111</accession>
<evidence type="ECO:0000313" key="3">
    <source>
        <dbReference type="Proteomes" id="UP000634004"/>
    </source>
</evidence>
<organism evidence="2 3">
    <name type="scientific">Algimonas arctica</name>
    <dbReference type="NCBI Taxonomy" id="1479486"/>
    <lineage>
        <taxon>Bacteria</taxon>
        <taxon>Pseudomonadati</taxon>
        <taxon>Pseudomonadota</taxon>
        <taxon>Alphaproteobacteria</taxon>
        <taxon>Maricaulales</taxon>
        <taxon>Robiginitomaculaceae</taxon>
        <taxon>Algimonas</taxon>
    </lineage>
</organism>
<sequence length="174" mass="19359">MMKLLLPAAICSVVIIGSATSITARSALPNTFEALTPSFTESFEDKFHDLEACRSSEISVYFHDTYITYHSAEVINDAMRLVQRCDLNEVKVTLLDTPSAKRSTPIVRAELEAFGHAHGLTNFVRYDVAEVDPTTETLNGLSATIQFVVDTDRQINDSILYGQFSPTDHSIRRN</sequence>
<reference evidence="2" key="1">
    <citation type="journal article" date="2014" name="Int. J. Syst. Evol. Microbiol.">
        <title>Complete genome sequence of Corynebacterium casei LMG S-19264T (=DSM 44701T), isolated from a smear-ripened cheese.</title>
        <authorList>
            <consortium name="US DOE Joint Genome Institute (JGI-PGF)"/>
            <person name="Walter F."/>
            <person name="Albersmeier A."/>
            <person name="Kalinowski J."/>
            <person name="Ruckert C."/>
        </authorList>
    </citation>
    <scope>NUCLEOTIDE SEQUENCE</scope>
    <source>
        <strain evidence="2">KCTC 32513</strain>
    </source>
</reference>
<proteinExistence type="predicted"/>
<dbReference type="RefSeq" id="WP_189495036.1">
    <property type="nucleotide sequence ID" value="NZ_BMZH01000002.1"/>
</dbReference>
<feature type="chain" id="PRO_5035159280" evidence="1">
    <location>
        <begin position="27"/>
        <end position="174"/>
    </location>
</feature>
<evidence type="ECO:0000313" key="2">
    <source>
        <dbReference type="EMBL" id="GHA84599.1"/>
    </source>
</evidence>
<dbReference type="Proteomes" id="UP000634004">
    <property type="component" value="Unassembled WGS sequence"/>
</dbReference>
<feature type="signal peptide" evidence="1">
    <location>
        <begin position="1"/>
        <end position="26"/>
    </location>
</feature>
<reference evidence="2" key="2">
    <citation type="submission" date="2020-09" db="EMBL/GenBank/DDBJ databases">
        <authorList>
            <person name="Sun Q."/>
            <person name="Kim S."/>
        </authorList>
    </citation>
    <scope>NUCLEOTIDE SEQUENCE</scope>
    <source>
        <strain evidence="2">KCTC 32513</strain>
    </source>
</reference>
<keyword evidence="1" id="KW-0732">Signal</keyword>